<comment type="caution">
    <text evidence="2">The sequence shown here is derived from an EMBL/GenBank/DDBJ whole genome shotgun (WGS) entry which is preliminary data.</text>
</comment>
<reference evidence="2 3" key="1">
    <citation type="submission" date="2011-01" db="EMBL/GenBank/DDBJ databases">
        <authorList>
            <person name="Durkin A.S."/>
            <person name="Madupu R."/>
            <person name="Torralba M."/>
            <person name="Gillis M."/>
            <person name="Methe B."/>
            <person name="Sutton G."/>
            <person name="Nelson K.E."/>
        </authorList>
    </citation>
    <scope>NUCLEOTIDE SEQUENCE [LARGE SCALE GENOMIC DNA]</scope>
    <source>
        <strain evidence="2 3">ACS-065-V-Col13</strain>
    </source>
</reference>
<gene>
    <name evidence="2" type="ORF">HMPREF9290_1659</name>
</gene>
<dbReference type="PANTHER" id="PTHR30283">
    <property type="entry name" value="PEROXIDE STRESS RESPONSE PROTEIN YAAA"/>
    <property type="match status" value="1"/>
</dbReference>
<comment type="similarity">
    <text evidence="1">Belongs to the UPF0246 family.</text>
</comment>
<organism evidence="2 3">
    <name type="scientific">Anaerococcus prevotii ACS-065-V-Col13</name>
    <dbReference type="NCBI Taxonomy" id="879305"/>
    <lineage>
        <taxon>Bacteria</taxon>
        <taxon>Bacillati</taxon>
        <taxon>Bacillota</taxon>
        <taxon>Tissierellia</taxon>
        <taxon>Tissierellales</taxon>
        <taxon>Peptoniphilaceae</taxon>
        <taxon>Anaerococcus</taxon>
    </lineage>
</organism>
<dbReference type="GO" id="GO:0033194">
    <property type="term" value="P:response to hydroperoxide"/>
    <property type="evidence" value="ECO:0007669"/>
    <property type="project" value="TreeGrafter"/>
</dbReference>
<dbReference type="InterPro" id="IPR005583">
    <property type="entry name" value="YaaA"/>
</dbReference>
<dbReference type="RefSeq" id="WP_004833815.1">
    <property type="nucleotide sequence ID" value="NZ_AEXM01000001.1"/>
</dbReference>
<dbReference type="GO" id="GO:0005829">
    <property type="term" value="C:cytosol"/>
    <property type="evidence" value="ECO:0007669"/>
    <property type="project" value="TreeGrafter"/>
</dbReference>
<dbReference type="HAMAP" id="MF_00652">
    <property type="entry name" value="UPF0246"/>
    <property type="match status" value="1"/>
</dbReference>
<accession>F0GTA2</accession>
<proteinExistence type="inferred from homology"/>
<dbReference type="Proteomes" id="UP000005286">
    <property type="component" value="Unassembled WGS sequence"/>
</dbReference>
<sequence>MKIIISPAKRFKHFDNIETSSILFPEKTQQLVNKIRKLSMNEIGNLNKTNDKLTEKAYFDYQEFDFNDMPNPALFSYDGLVFKQFDMGDFKDRDFLNNHVYIISALYGPLKPFTGIRDYRLYFDNDMIDLYKFWADDIYKEVFRDNDLVINLASKEYSKTIKPYLKENDKFITIDFKDEKNGKLRSVVAWTKQMRGKMLREIIINKITDQEEIKNIEIDGYIFDPYISTEDNMVFVRRDN</sequence>
<dbReference type="PATRIC" id="fig|879305.3.peg.33"/>
<dbReference type="STRING" id="879305.HMPREF9290_1659"/>
<dbReference type="PANTHER" id="PTHR30283:SF4">
    <property type="entry name" value="PEROXIDE STRESS RESISTANCE PROTEIN YAAA"/>
    <property type="match status" value="1"/>
</dbReference>
<dbReference type="eggNOG" id="COG3022">
    <property type="taxonomic scope" value="Bacteria"/>
</dbReference>
<name>F0GTA2_9FIRM</name>
<evidence type="ECO:0000313" key="2">
    <source>
        <dbReference type="EMBL" id="EGC82969.1"/>
    </source>
</evidence>
<dbReference type="Pfam" id="PF03883">
    <property type="entry name" value="H2O2_YaaD"/>
    <property type="match status" value="1"/>
</dbReference>
<evidence type="ECO:0000313" key="3">
    <source>
        <dbReference type="Proteomes" id="UP000005286"/>
    </source>
</evidence>
<keyword evidence="3" id="KW-1185">Reference proteome</keyword>
<dbReference type="AlphaFoldDB" id="F0GTA2"/>
<protein>
    <recommendedName>
        <fullName evidence="1">UPF0246 protein HMPREF9290_1659</fullName>
    </recommendedName>
</protein>
<evidence type="ECO:0000256" key="1">
    <source>
        <dbReference type="HAMAP-Rule" id="MF_00652"/>
    </source>
</evidence>
<dbReference type="EMBL" id="AEXM01000001">
    <property type="protein sequence ID" value="EGC82969.1"/>
    <property type="molecule type" value="Genomic_DNA"/>
</dbReference>